<protein>
    <submittedName>
        <fullName evidence="1">Heme-binding protein</fullName>
    </submittedName>
</protein>
<gene>
    <name evidence="1" type="ORF">F4Y60_08940</name>
</gene>
<comment type="caution">
    <text evidence="1">The sequence shown here is derived from an EMBL/GenBank/DDBJ whole genome shotgun (WGS) entry which is preliminary data.</text>
</comment>
<dbReference type="SUPFAM" id="SSF143744">
    <property type="entry name" value="GlcG-like"/>
    <property type="match status" value="1"/>
</dbReference>
<sequence>MSEHSRSVPVVSCDCAVGLVEAARRHARENGWSVAVAVVDPWGAVVASGRMDGVPPAV</sequence>
<dbReference type="EMBL" id="VXRY01000353">
    <property type="protein sequence ID" value="MXY34196.1"/>
    <property type="molecule type" value="Genomic_DNA"/>
</dbReference>
<dbReference type="InterPro" id="IPR038084">
    <property type="entry name" value="PduO/GlcC-like_sf"/>
</dbReference>
<evidence type="ECO:0000313" key="1">
    <source>
        <dbReference type="EMBL" id="MXY34196.1"/>
    </source>
</evidence>
<proteinExistence type="predicted"/>
<accession>A0A6B0Y502</accession>
<dbReference type="Pfam" id="PF03928">
    <property type="entry name" value="HbpS-like"/>
    <property type="match status" value="1"/>
</dbReference>
<name>A0A6B0Y502_9RHOB</name>
<dbReference type="InterPro" id="IPR005624">
    <property type="entry name" value="PduO/GlcC-like"/>
</dbReference>
<reference evidence="1" key="1">
    <citation type="submission" date="2019-09" db="EMBL/GenBank/DDBJ databases">
        <title>Characterisation of the sponge microbiome using genome-centric metagenomics.</title>
        <authorList>
            <person name="Engelberts J.P."/>
            <person name="Robbins S.J."/>
            <person name="De Goeij J.M."/>
            <person name="Aranda M."/>
            <person name="Bell S.C."/>
            <person name="Webster N.S."/>
        </authorList>
    </citation>
    <scope>NUCLEOTIDE SEQUENCE</scope>
    <source>
        <strain evidence="1">SB0664_bin_43</strain>
    </source>
</reference>
<organism evidence="1">
    <name type="scientific">Boseongicola sp. SB0664_bin_43</name>
    <dbReference type="NCBI Taxonomy" id="2604844"/>
    <lineage>
        <taxon>Bacteria</taxon>
        <taxon>Pseudomonadati</taxon>
        <taxon>Pseudomonadota</taxon>
        <taxon>Alphaproteobacteria</taxon>
        <taxon>Rhodobacterales</taxon>
        <taxon>Paracoccaceae</taxon>
        <taxon>Boseongicola</taxon>
    </lineage>
</organism>
<dbReference type="AlphaFoldDB" id="A0A6B0Y502"/>
<feature type="non-terminal residue" evidence="1">
    <location>
        <position position="58"/>
    </location>
</feature>
<dbReference type="Gene3D" id="3.30.450.150">
    <property type="entry name" value="Haem-degrading domain"/>
    <property type="match status" value="1"/>
</dbReference>